<dbReference type="InterPro" id="IPR013149">
    <property type="entry name" value="ADH-like_C"/>
</dbReference>
<dbReference type="EMBL" id="JAVDVQ010000006">
    <property type="protein sequence ID" value="MDR7082497.1"/>
    <property type="molecule type" value="Genomic_DNA"/>
</dbReference>
<proteinExistence type="predicted"/>
<dbReference type="EC" id="1.1.1.380" evidence="6"/>
<dbReference type="InterPro" id="IPR050129">
    <property type="entry name" value="Zn_alcohol_dh"/>
</dbReference>
<dbReference type="SUPFAM" id="SSF51735">
    <property type="entry name" value="NAD(P)-binding Rossmann-fold domains"/>
    <property type="match status" value="1"/>
</dbReference>
<dbReference type="PANTHER" id="PTHR43401">
    <property type="entry name" value="L-THREONINE 3-DEHYDROGENASE"/>
    <property type="match status" value="1"/>
</dbReference>
<dbReference type="InterPro" id="IPR013154">
    <property type="entry name" value="ADH-like_N"/>
</dbReference>
<evidence type="ECO:0000256" key="4">
    <source>
        <dbReference type="ARBA" id="ARBA00023002"/>
    </source>
</evidence>
<dbReference type="Pfam" id="PF08240">
    <property type="entry name" value="ADH_N"/>
    <property type="match status" value="1"/>
</dbReference>
<feature type="domain" description="Enoyl reductase (ER)" evidence="5">
    <location>
        <begin position="7"/>
        <end position="340"/>
    </location>
</feature>
<comment type="cofactor">
    <cofactor evidence="1">
        <name>Zn(2+)</name>
        <dbReference type="ChEBI" id="CHEBI:29105"/>
    </cofactor>
</comment>
<reference evidence="6 7" key="1">
    <citation type="submission" date="2023-07" db="EMBL/GenBank/DDBJ databases">
        <title>Sorghum-associated microbial communities from plants grown in Nebraska, USA.</title>
        <authorList>
            <person name="Schachtman D."/>
        </authorList>
    </citation>
    <scope>NUCLEOTIDE SEQUENCE [LARGE SCALE GENOMIC DNA]</scope>
    <source>
        <strain evidence="6 7">BE167</strain>
    </source>
</reference>
<dbReference type="SUPFAM" id="SSF50129">
    <property type="entry name" value="GroES-like"/>
    <property type="match status" value="1"/>
</dbReference>
<protein>
    <submittedName>
        <fullName evidence="6">L-gulonate 5-dehydrogenase</fullName>
        <ecNumber evidence="6">1.1.1.380</ecNumber>
    </submittedName>
</protein>
<dbReference type="InterPro" id="IPR020843">
    <property type="entry name" value="ER"/>
</dbReference>
<dbReference type="Proteomes" id="UP001252243">
    <property type="component" value="Unassembled WGS sequence"/>
</dbReference>
<evidence type="ECO:0000313" key="7">
    <source>
        <dbReference type="Proteomes" id="UP001252243"/>
    </source>
</evidence>
<keyword evidence="3" id="KW-0862">Zinc</keyword>
<sequence>MLTARTTAKETIRYEEVAEPVLESGRALVRVHNVTLCGTDLHIWEDDYPTDLPIIQGHEFSGVVEAISENTAGLRAGDRVAVSPMTYCGTCQPCRLGRHNVCRNIGCIGCYSDGALVELLSVPVDKLCKVPEELTLDLAAMGEPASIAMQAVNRGRPTAGETALVLGSGPIGLLATLYLTDLGVTVISADTEADRLDLARTFGAAETLLVDPAAGFPDAAQTARVDGLTEGYGPVLVIEATGVPSSLENAIRLVASAGRIVQVGISPRSASISMKDIPFKELDLMGSRNSLNLIPDGLALLARHPDQARALMTHRFGFEDLQQAYELMRSRTEKVGKVLIQMPAVQTATRTGSGREAVPAGASA</sequence>
<dbReference type="Gene3D" id="3.40.50.720">
    <property type="entry name" value="NAD(P)-binding Rossmann-like Domain"/>
    <property type="match status" value="1"/>
</dbReference>
<keyword evidence="7" id="KW-1185">Reference proteome</keyword>
<dbReference type="InterPro" id="IPR011032">
    <property type="entry name" value="GroES-like_sf"/>
</dbReference>
<evidence type="ECO:0000259" key="5">
    <source>
        <dbReference type="SMART" id="SM00829"/>
    </source>
</evidence>
<name>A0ABU1UBB9_9MICC</name>
<keyword evidence="4 6" id="KW-0560">Oxidoreductase</keyword>
<evidence type="ECO:0000256" key="3">
    <source>
        <dbReference type="ARBA" id="ARBA00022833"/>
    </source>
</evidence>
<dbReference type="GO" id="GO:0016491">
    <property type="term" value="F:oxidoreductase activity"/>
    <property type="evidence" value="ECO:0007669"/>
    <property type="project" value="UniProtKB-KW"/>
</dbReference>
<dbReference type="Gene3D" id="3.90.180.10">
    <property type="entry name" value="Medium-chain alcohol dehydrogenases, catalytic domain"/>
    <property type="match status" value="1"/>
</dbReference>
<keyword evidence="2" id="KW-0479">Metal-binding</keyword>
<dbReference type="SMART" id="SM00829">
    <property type="entry name" value="PKS_ER"/>
    <property type="match status" value="1"/>
</dbReference>
<comment type="caution">
    <text evidence="6">The sequence shown here is derived from an EMBL/GenBank/DDBJ whole genome shotgun (WGS) entry which is preliminary data.</text>
</comment>
<dbReference type="PANTHER" id="PTHR43401:SF2">
    <property type="entry name" value="L-THREONINE 3-DEHYDROGENASE"/>
    <property type="match status" value="1"/>
</dbReference>
<accession>A0ABU1UBB9</accession>
<organism evidence="6 7">
    <name type="scientific">Arthrobacter ginsengisoli</name>
    <dbReference type="NCBI Taxonomy" id="1356565"/>
    <lineage>
        <taxon>Bacteria</taxon>
        <taxon>Bacillati</taxon>
        <taxon>Actinomycetota</taxon>
        <taxon>Actinomycetes</taxon>
        <taxon>Micrococcales</taxon>
        <taxon>Micrococcaceae</taxon>
        <taxon>Arthrobacter</taxon>
    </lineage>
</organism>
<dbReference type="RefSeq" id="WP_310055806.1">
    <property type="nucleotide sequence ID" value="NZ_JAVDVQ010000006.1"/>
</dbReference>
<dbReference type="Pfam" id="PF00107">
    <property type="entry name" value="ADH_zinc_N"/>
    <property type="match status" value="1"/>
</dbReference>
<evidence type="ECO:0000313" key="6">
    <source>
        <dbReference type="EMBL" id="MDR7082497.1"/>
    </source>
</evidence>
<dbReference type="InterPro" id="IPR036291">
    <property type="entry name" value="NAD(P)-bd_dom_sf"/>
</dbReference>
<evidence type="ECO:0000256" key="2">
    <source>
        <dbReference type="ARBA" id="ARBA00022723"/>
    </source>
</evidence>
<gene>
    <name evidence="6" type="ORF">J2X01_001786</name>
</gene>
<evidence type="ECO:0000256" key="1">
    <source>
        <dbReference type="ARBA" id="ARBA00001947"/>
    </source>
</evidence>